<organism evidence="1 2">
    <name type="scientific">Porites lobata</name>
    <dbReference type="NCBI Taxonomy" id="104759"/>
    <lineage>
        <taxon>Eukaryota</taxon>
        <taxon>Metazoa</taxon>
        <taxon>Cnidaria</taxon>
        <taxon>Anthozoa</taxon>
        <taxon>Hexacorallia</taxon>
        <taxon>Scleractinia</taxon>
        <taxon>Fungiina</taxon>
        <taxon>Poritidae</taxon>
        <taxon>Porites</taxon>
    </lineage>
</organism>
<dbReference type="Proteomes" id="UP001159405">
    <property type="component" value="Unassembled WGS sequence"/>
</dbReference>
<accession>A0ABN8P270</accession>
<evidence type="ECO:0000313" key="2">
    <source>
        <dbReference type="Proteomes" id="UP001159405"/>
    </source>
</evidence>
<sequence length="149" mass="16736">MAGKGAARGLQRRECLRVVWSISCYKGSLLNHSDCDFSYNLGGLPVLVLRPPGGSGDENGEEDVEKVQCCKHENKYFRAVDFKKLASFGIKSRSGKLLFGVVLGSDNFNSSVMLGTNYHHHFRQDYLRKLESPFDIKRILTFLYPGVVM</sequence>
<gene>
    <name evidence="1" type="ORF">PLOB_00034119</name>
</gene>
<keyword evidence="2" id="KW-1185">Reference proteome</keyword>
<reference evidence="1 2" key="1">
    <citation type="submission" date="2022-05" db="EMBL/GenBank/DDBJ databases">
        <authorList>
            <consortium name="Genoscope - CEA"/>
            <person name="William W."/>
        </authorList>
    </citation>
    <scope>NUCLEOTIDE SEQUENCE [LARGE SCALE GENOMIC DNA]</scope>
</reference>
<evidence type="ECO:0000313" key="1">
    <source>
        <dbReference type="EMBL" id="CAH3129391.1"/>
    </source>
</evidence>
<dbReference type="EMBL" id="CALNXK010000046">
    <property type="protein sequence ID" value="CAH3129391.1"/>
    <property type="molecule type" value="Genomic_DNA"/>
</dbReference>
<proteinExistence type="predicted"/>
<protein>
    <submittedName>
        <fullName evidence="1">Uncharacterized protein</fullName>
    </submittedName>
</protein>
<name>A0ABN8P270_9CNID</name>
<comment type="caution">
    <text evidence="1">The sequence shown here is derived from an EMBL/GenBank/DDBJ whole genome shotgun (WGS) entry which is preliminary data.</text>
</comment>